<dbReference type="PROSITE" id="PS51410">
    <property type="entry name" value="BH4_AAA_HYDROXYL_2"/>
    <property type="match status" value="1"/>
</dbReference>
<dbReference type="InterPro" id="IPR019774">
    <property type="entry name" value="Aromatic-AA_hydroxylase_C"/>
</dbReference>
<dbReference type="InterPro" id="IPR036329">
    <property type="entry name" value="Aro-AA_hydroxylase_C_sf"/>
</dbReference>
<evidence type="ECO:0000256" key="2">
    <source>
        <dbReference type="ARBA" id="ARBA00009712"/>
    </source>
</evidence>
<evidence type="ECO:0000259" key="8">
    <source>
        <dbReference type="PROSITE" id="PS51410"/>
    </source>
</evidence>
<comment type="similarity">
    <text evidence="2">Belongs to the biopterin-dependent aromatic amino acid hydroxylase family.</text>
</comment>
<reference evidence="9 10" key="1">
    <citation type="journal article" date="2014" name="Int. J. Syst. Evol. Microbiol.">
        <title>Complete genome sequence of Corynebacterium casei LMG S-19264T (=DSM 44701T), isolated from a smear-ripened cheese.</title>
        <authorList>
            <consortium name="US DOE Joint Genome Institute (JGI-PGF)"/>
            <person name="Walter F."/>
            <person name="Albersmeier A."/>
            <person name="Kalinowski J."/>
            <person name="Ruckert C."/>
        </authorList>
    </citation>
    <scope>NUCLEOTIDE SEQUENCE [LARGE SCALE GENOMIC DNA]</scope>
    <source>
        <strain evidence="9 10">CGMCC 1.12925</strain>
    </source>
</reference>
<dbReference type="PANTHER" id="PTHR11473">
    <property type="entry name" value="AROMATIC AMINO ACID HYDROXYLASE"/>
    <property type="match status" value="1"/>
</dbReference>
<sequence>MQQEMNNYTTEDLWVWKTLFERQVKNIPNKASSLYLKALNEMEPVLNADEIPDFNKLNAFFENTTGWQIEVVPGLIEVEDFFRLLAEKKFCSSTWLRDKNSLDYLEEPDMFHDIFGHIPLLSQPVFSNFVHKFGKLGLAHIHDKEKLLELQRLYWFTIEFGVIQEKGKIKSYGAGILSSYGETNQIDEGKANFLVFNEAEVFQKVFRTDIMQEDYFVISNFNELLNCMQTKVETQV</sequence>
<evidence type="ECO:0000256" key="4">
    <source>
        <dbReference type="ARBA" id="ARBA00023002"/>
    </source>
</evidence>
<feature type="domain" description="Biopterin-dependent aromatic amino acid hydroxylase family profile" evidence="8">
    <location>
        <begin position="1"/>
        <end position="236"/>
    </location>
</feature>
<keyword evidence="3 7" id="KW-0479">Metal-binding</keyword>
<keyword evidence="4" id="KW-0560">Oxidoreductase</keyword>
<dbReference type="PRINTS" id="PR00372">
    <property type="entry name" value="FYWHYDRXLASE"/>
</dbReference>
<dbReference type="InterPro" id="IPR001273">
    <property type="entry name" value="ArAA_hydroxylase"/>
</dbReference>
<organism evidence="9 10">
    <name type="scientific">Psychroflexus salis</name>
    <dbReference type="NCBI Taxonomy" id="1526574"/>
    <lineage>
        <taxon>Bacteria</taxon>
        <taxon>Pseudomonadati</taxon>
        <taxon>Bacteroidota</taxon>
        <taxon>Flavobacteriia</taxon>
        <taxon>Flavobacteriales</taxon>
        <taxon>Flavobacteriaceae</taxon>
        <taxon>Psychroflexus</taxon>
    </lineage>
</organism>
<dbReference type="PANTHER" id="PTHR11473:SF24">
    <property type="entry name" value="PHENYLALANINE-4-HYDROXYLASE"/>
    <property type="match status" value="1"/>
</dbReference>
<dbReference type="Pfam" id="PF00351">
    <property type="entry name" value="Biopterin_H"/>
    <property type="match status" value="1"/>
</dbReference>
<keyword evidence="10" id="KW-1185">Reference proteome</keyword>
<dbReference type="InterPro" id="IPR036951">
    <property type="entry name" value="ArAA_hydroxylase_sf"/>
</dbReference>
<dbReference type="InterPro" id="IPR018301">
    <property type="entry name" value="ArAA_hydroxylase_Fe/CU_BS"/>
</dbReference>
<keyword evidence="5 7" id="KW-0408">Iron</keyword>
<keyword evidence="6" id="KW-0503">Monooxygenase</keyword>
<protein>
    <submittedName>
        <fullName evidence="9">Phenylalanine 4-monooxygenase</fullName>
    </submittedName>
</protein>
<dbReference type="AlphaFoldDB" id="A0A916ZTL4"/>
<evidence type="ECO:0000256" key="1">
    <source>
        <dbReference type="ARBA" id="ARBA00001954"/>
    </source>
</evidence>
<dbReference type="Proteomes" id="UP000599688">
    <property type="component" value="Unassembled WGS sequence"/>
</dbReference>
<dbReference type="Gene3D" id="1.10.800.10">
    <property type="entry name" value="Aromatic amino acid hydroxylase"/>
    <property type="match status" value="1"/>
</dbReference>
<dbReference type="EMBL" id="BMGL01000007">
    <property type="protein sequence ID" value="GGE13297.1"/>
    <property type="molecule type" value="Genomic_DNA"/>
</dbReference>
<accession>A0A916ZTL4</accession>
<evidence type="ECO:0000313" key="10">
    <source>
        <dbReference type="Proteomes" id="UP000599688"/>
    </source>
</evidence>
<dbReference type="SUPFAM" id="SSF56534">
    <property type="entry name" value="Aromatic aminoacid monoxygenases, catalytic and oligomerization domains"/>
    <property type="match status" value="1"/>
</dbReference>
<feature type="binding site" evidence="7">
    <location>
        <position position="117"/>
    </location>
    <ligand>
        <name>Fe cation</name>
        <dbReference type="ChEBI" id="CHEBI:24875"/>
    </ligand>
</feature>
<gene>
    <name evidence="9" type="primary">phhA</name>
    <name evidence="9" type="ORF">GCM10010831_13350</name>
</gene>
<dbReference type="RefSeq" id="WP_188406048.1">
    <property type="nucleotide sequence ID" value="NZ_BMGL01000007.1"/>
</dbReference>
<feature type="binding site" evidence="7">
    <location>
        <position position="112"/>
    </location>
    <ligand>
        <name>Fe cation</name>
        <dbReference type="ChEBI" id="CHEBI:24875"/>
    </ligand>
</feature>
<evidence type="ECO:0000313" key="9">
    <source>
        <dbReference type="EMBL" id="GGE13297.1"/>
    </source>
</evidence>
<comment type="cofactor">
    <cofactor evidence="1 7">
        <name>Fe(2+)</name>
        <dbReference type="ChEBI" id="CHEBI:29033"/>
    </cofactor>
</comment>
<dbReference type="GO" id="GO:0005506">
    <property type="term" value="F:iron ion binding"/>
    <property type="evidence" value="ECO:0007669"/>
    <property type="project" value="InterPro"/>
</dbReference>
<comment type="caution">
    <text evidence="9">The sequence shown here is derived from an EMBL/GenBank/DDBJ whole genome shotgun (WGS) entry which is preliminary data.</text>
</comment>
<evidence type="ECO:0000256" key="6">
    <source>
        <dbReference type="ARBA" id="ARBA00023033"/>
    </source>
</evidence>
<evidence type="ECO:0000256" key="5">
    <source>
        <dbReference type="ARBA" id="ARBA00023004"/>
    </source>
</evidence>
<dbReference type="GO" id="GO:0004505">
    <property type="term" value="F:phenylalanine 4-monooxygenase activity"/>
    <property type="evidence" value="ECO:0007669"/>
    <property type="project" value="UniProtKB-ARBA"/>
</dbReference>
<name>A0A916ZTL4_9FLAO</name>
<dbReference type="PROSITE" id="PS00367">
    <property type="entry name" value="BH4_AAA_HYDROXYL_1"/>
    <property type="match status" value="1"/>
</dbReference>
<proteinExistence type="inferred from homology"/>
<evidence type="ECO:0000256" key="7">
    <source>
        <dbReference type="PIRSR" id="PIRSR601273-2"/>
    </source>
</evidence>
<feature type="binding site" evidence="7">
    <location>
        <position position="159"/>
    </location>
    <ligand>
        <name>Fe cation</name>
        <dbReference type="ChEBI" id="CHEBI:24875"/>
    </ligand>
</feature>
<evidence type="ECO:0000256" key="3">
    <source>
        <dbReference type="ARBA" id="ARBA00022723"/>
    </source>
</evidence>